<evidence type="ECO:0000313" key="2">
    <source>
        <dbReference type="Proteomes" id="UP001549749"/>
    </source>
</evidence>
<organism evidence="1 2">
    <name type="scientific">Chitinophaga defluvii</name>
    <dbReference type="NCBI Taxonomy" id="3163343"/>
    <lineage>
        <taxon>Bacteria</taxon>
        <taxon>Pseudomonadati</taxon>
        <taxon>Bacteroidota</taxon>
        <taxon>Chitinophagia</taxon>
        <taxon>Chitinophagales</taxon>
        <taxon>Chitinophagaceae</taxon>
        <taxon>Chitinophaga</taxon>
    </lineage>
</organism>
<name>A0ABV2T2K4_9BACT</name>
<keyword evidence="2" id="KW-1185">Reference proteome</keyword>
<protein>
    <recommendedName>
        <fullName evidence="3">Lipocalin-like protein</fullName>
    </recommendedName>
</protein>
<dbReference type="RefSeq" id="WP_354659898.1">
    <property type="nucleotide sequence ID" value="NZ_JBEXAC010000001.1"/>
</dbReference>
<reference evidence="1 2" key="1">
    <citation type="submission" date="2024-06" db="EMBL/GenBank/DDBJ databases">
        <title>Chitinophaga defluvii sp. nov., isolated from municipal sewage.</title>
        <authorList>
            <person name="Zhang L."/>
        </authorList>
    </citation>
    <scope>NUCLEOTIDE SEQUENCE [LARGE SCALE GENOMIC DNA]</scope>
    <source>
        <strain evidence="1 2">H8</strain>
    </source>
</reference>
<gene>
    <name evidence="1" type="ORF">ABR189_07750</name>
</gene>
<dbReference type="Proteomes" id="UP001549749">
    <property type="component" value="Unassembled WGS sequence"/>
</dbReference>
<accession>A0ABV2T2K4</accession>
<evidence type="ECO:0008006" key="3">
    <source>
        <dbReference type="Google" id="ProtNLM"/>
    </source>
</evidence>
<sequence>MKTWMPLLLLLTVLACRKSKTPPEEPLPRSISGVWIESSQRLDTIFFSPPCDFCASLPYFNLGSDIKPAPGRFYVSFAYQLRKDSIYMFKQQDNAMPIIEKGYKIIERSSKKIVLSNFLPSRSSLSEVITLVPLP</sequence>
<dbReference type="PROSITE" id="PS51257">
    <property type="entry name" value="PROKAR_LIPOPROTEIN"/>
    <property type="match status" value="1"/>
</dbReference>
<evidence type="ECO:0000313" key="1">
    <source>
        <dbReference type="EMBL" id="MET6997259.1"/>
    </source>
</evidence>
<dbReference type="EMBL" id="JBEXAC010000001">
    <property type="protein sequence ID" value="MET6997259.1"/>
    <property type="molecule type" value="Genomic_DNA"/>
</dbReference>
<comment type="caution">
    <text evidence="1">The sequence shown here is derived from an EMBL/GenBank/DDBJ whole genome shotgun (WGS) entry which is preliminary data.</text>
</comment>
<proteinExistence type="predicted"/>